<dbReference type="InterPro" id="IPR001878">
    <property type="entry name" value="Znf_CCHC"/>
</dbReference>
<dbReference type="Pfam" id="PF21890">
    <property type="entry name" value="Lin-28A-like_zf-CCHC_2"/>
    <property type="match status" value="1"/>
</dbReference>
<dbReference type="InterPro" id="IPR011129">
    <property type="entry name" value="CSD"/>
</dbReference>
<dbReference type="GO" id="GO:0005737">
    <property type="term" value="C:cytoplasm"/>
    <property type="evidence" value="ECO:0000318"/>
    <property type="project" value="GO_Central"/>
</dbReference>
<dbReference type="SUPFAM" id="SSF50249">
    <property type="entry name" value="Nucleic acid-binding proteins"/>
    <property type="match status" value="1"/>
</dbReference>
<dbReference type="CDD" id="cd04458">
    <property type="entry name" value="CSP_CDS"/>
    <property type="match status" value="1"/>
</dbReference>
<evidence type="ECO:0000256" key="10">
    <source>
        <dbReference type="ARBA" id="ARBA00022884"/>
    </source>
</evidence>
<evidence type="ECO:0000313" key="16">
    <source>
        <dbReference type="EnsemblMetazoa" id="HelroP163427"/>
    </source>
</evidence>
<evidence type="ECO:0000259" key="14">
    <source>
        <dbReference type="PROSITE" id="PS51857"/>
    </source>
</evidence>
<dbReference type="SUPFAM" id="SSF57756">
    <property type="entry name" value="Retrovirus zinc finger-like domains"/>
    <property type="match status" value="1"/>
</dbReference>
<dbReference type="FunCoup" id="T1EU12">
    <property type="interactions" value="14"/>
</dbReference>
<reference evidence="16" key="3">
    <citation type="submission" date="2015-06" db="UniProtKB">
        <authorList>
            <consortium name="EnsemblMetazoa"/>
        </authorList>
    </citation>
    <scope>IDENTIFICATION</scope>
</reference>
<evidence type="ECO:0000256" key="5">
    <source>
        <dbReference type="ARBA" id="ARBA00022490"/>
    </source>
</evidence>
<dbReference type="InterPro" id="IPR054081">
    <property type="entry name" value="Lin-28A-like_Znf-CCHC_2"/>
</dbReference>
<dbReference type="PROSITE" id="PS00352">
    <property type="entry name" value="CSD_1"/>
    <property type="match status" value="1"/>
</dbReference>
<dbReference type="Proteomes" id="UP000015101">
    <property type="component" value="Unassembled WGS sequence"/>
</dbReference>
<evidence type="ECO:0000256" key="3">
    <source>
        <dbReference type="ARBA" id="ARBA00004604"/>
    </source>
</evidence>
<feature type="compositionally biased region" description="Gly residues" evidence="13">
    <location>
        <begin position="171"/>
        <end position="180"/>
    </location>
</feature>
<dbReference type="PROSITE" id="PS51857">
    <property type="entry name" value="CSD_2"/>
    <property type="match status" value="1"/>
</dbReference>
<name>T1EU12_HELRO</name>
<dbReference type="OrthoDB" id="422005at2759"/>
<feature type="domain" description="CSD" evidence="14">
    <location>
        <begin position="15"/>
        <end position="80"/>
    </location>
</feature>
<comment type="subcellular location">
    <subcellularLocation>
        <location evidence="2">Cytoplasm</location>
    </subcellularLocation>
    <subcellularLocation>
        <location evidence="1">Host cell</location>
    </subcellularLocation>
    <subcellularLocation>
        <location evidence="3">Nucleus</location>
        <location evidence="3">Nucleolus</location>
    </subcellularLocation>
</comment>
<dbReference type="InParanoid" id="T1EU12"/>
<dbReference type="Pfam" id="PF00313">
    <property type="entry name" value="CSD"/>
    <property type="match status" value="1"/>
</dbReference>
<dbReference type="HOGENOM" id="CLU_089169_4_0_1"/>
<proteinExistence type="inferred from homology"/>
<keyword evidence="17" id="KW-1185">Reference proteome</keyword>
<dbReference type="AlphaFoldDB" id="T1EU12"/>
<evidence type="ECO:0000256" key="1">
    <source>
        <dbReference type="ARBA" id="ARBA00004340"/>
    </source>
</evidence>
<dbReference type="eggNOG" id="KOG3070">
    <property type="taxonomic scope" value="Eukaryota"/>
</dbReference>
<dbReference type="EMBL" id="KB097495">
    <property type="protein sequence ID" value="ESN96369.1"/>
    <property type="molecule type" value="Genomic_DNA"/>
</dbReference>
<dbReference type="EMBL" id="AMQM01001384">
    <property type="status" value="NOT_ANNOTATED_CDS"/>
    <property type="molecule type" value="Genomic_DNA"/>
</dbReference>
<dbReference type="EnsemblMetazoa" id="HelroT163427">
    <property type="protein sequence ID" value="HelroP163427"/>
    <property type="gene ID" value="HelroG163427"/>
</dbReference>
<dbReference type="GO" id="GO:0005730">
    <property type="term" value="C:nucleolus"/>
    <property type="evidence" value="ECO:0007669"/>
    <property type="project" value="UniProtKB-SubCell"/>
</dbReference>
<keyword evidence="8" id="KW-0863">Zinc-finger</keyword>
<dbReference type="GO" id="GO:0008270">
    <property type="term" value="F:zinc ion binding"/>
    <property type="evidence" value="ECO:0007669"/>
    <property type="project" value="UniProtKB-KW"/>
</dbReference>
<dbReference type="Gene3D" id="4.10.60.10">
    <property type="entry name" value="Zinc finger, CCHC-type"/>
    <property type="match status" value="1"/>
</dbReference>
<evidence type="ECO:0000256" key="13">
    <source>
        <dbReference type="SAM" id="MobiDB-lite"/>
    </source>
</evidence>
<dbReference type="GeneID" id="20200062"/>
<dbReference type="GO" id="GO:0043657">
    <property type="term" value="C:host cell"/>
    <property type="evidence" value="ECO:0007669"/>
    <property type="project" value="UniProtKB-SubCell"/>
</dbReference>
<dbReference type="SMART" id="SM00343">
    <property type="entry name" value="ZnF_C2HC"/>
    <property type="match status" value="2"/>
</dbReference>
<keyword evidence="7" id="KW-0677">Repeat</keyword>
<dbReference type="PANTHER" id="PTHR46109:SF1">
    <property type="entry name" value="PROTEIN LIN-28 HOMOLOG"/>
    <property type="match status" value="1"/>
</dbReference>
<protein>
    <recommendedName>
        <fullName evidence="14">CSD domain-containing protein</fullName>
    </recommendedName>
</protein>
<sequence>MTLETSTNAKAKPERKSGRCKWFNVVKGYGFITPDDGTPDVFLHQTVIQMPGFRSLADDEEVEFECKETDKGLEATFVCGPEGTDCKGSERRPVSKKKYKKLRCYNCGDFSNHVAAKCPKGPMPKRCHLCKSDNHLVADCPNRKGTEGCLVTVASPDKPHSHQAEESNGSSSGGGGRTEH</sequence>
<keyword evidence="6" id="KW-0479">Metal-binding</keyword>
<keyword evidence="11" id="KW-0943">RNA-mediated gene silencing</keyword>
<dbReference type="InterPro" id="IPR012340">
    <property type="entry name" value="NA-bd_OB-fold"/>
</dbReference>
<comment type="similarity">
    <text evidence="4">Belongs to the lin-28 family.</text>
</comment>
<evidence type="ECO:0000256" key="4">
    <source>
        <dbReference type="ARBA" id="ARBA00008840"/>
    </source>
</evidence>
<evidence type="ECO:0000256" key="8">
    <source>
        <dbReference type="ARBA" id="ARBA00022771"/>
    </source>
</evidence>
<dbReference type="InterPro" id="IPR036875">
    <property type="entry name" value="Znf_CCHC_sf"/>
</dbReference>
<reference evidence="15 17" key="2">
    <citation type="journal article" date="2013" name="Nature">
        <title>Insights into bilaterian evolution from three spiralian genomes.</title>
        <authorList>
            <person name="Simakov O."/>
            <person name="Marletaz F."/>
            <person name="Cho S.J."/>
            <person name="Edsinger-Gonzales E."/>
            <person name="Havlak P."/>
            <person name="Hellsten U."/>
            <person name="Kuo D.H."/>
            <person name="Larsson T."/>
            <person name="Lv J."/>
            <person name="Arendt D."/>
            <person name="Savage R."/>
            <person name="Osoegawa K."/>
            <person name="de Jong P."/>
            <person name="Grimwood J."/>
            <person name="Chapman J.A."/>
            <person name="Shapiro H."/>
            <person name="Aerts A."/>
            <person name="Otillar R.P."/>
            <person name="Terry A.Y."/>
            <person name="Boore J.L."/>
            <person name="Grigoriev I.V."/>
            <person name="Lindberg D.R."/>
            <person name="Seaver E.C."/>
            <person name="Weisblat D.A."/>
            <person name="Putnam N.H."/>
            <person name="Rokhsar D.S."/>
        </authorList>
    </citation>
    <scope>NUCLEOTIDE SEQUENCE</scope>
</reference>
<feature type="region of interest" description="Disordered" evidence="13">
    <location>
        <begin position="152"/>
        <end position="180"/>
    </location>
</feature>
<dbReference type="KEGG" id="hro:HELRODRAFT_163427"/>
<evidence type="ECO:0000256" key="9">
    <source>
        <dbReference type="ARBA" id="ARBA00022833"/>
    </source>
</evidence>
<dbReference type="InterPro" id="IPR051373">
    <property type="entry name" value="Lin-28_RNA-binding"/>
</dbReference>
<keyword evidence="10" id="KW-0694">RNA-binding</keyword>
<dbReference type="GO" id="GO:0005198">
    <property type="term" value="F:structural molecule activity"/>
    <property type="evidence" value="ECO:0007669"/>
    <property type="project" value="InterPro"/>
</dbReference>
<evidence type="ECO:0000256" key="11">
    <source>
        <dbReference type="ARBA" id="ARBA00023158"/>
    </source>
</evidence>
<evidence type="ECO:0000313" key="17">
    <source>
        <dbReference type="Proteomes" id="UP000015101"/>
    </source>
</evidence>
<keyword evidence="9" id="KW-0862">Zinc</keyword>
<evidence type="ECO:0000256" key="2">
    <source>
        <dbReference type="ARBA" id="ARBA00004496"/>
    </source>
</evidence>
<dbReference type="STRING" id="6412.T1EU12"/>
<organism evidence="16 17">
    <name type="scientific">Helobdella robusta</name>
    <name type="common">Californian leech</name>
    <dbReference type="NCBI Taxonomy" id="6412"/>
    <lineage>
        <taxon>Eukaryota</taxon>
        <taxon>Metazoa</taxon>
        <taxon>Spiralia</taxon>
        <taxon>Lophotrochozoa</taxon>
        <taxon>Annelida</taxon>
        <taxon>Clitellata</taxon>
        <taxon>Hirudinea</taxon>
        <taxon>Rhynchobdellida</taxon>
        <taxon>Glossiphoniidae</taxon>
        <taxon>Helobdella</taxon>
    </lineage>
</organism>
<dbReference type="RefSeq" id="XP_009025542.1">
    <property type="nucleotide sequence ID" value="XM_009027294.1"/>
</dbReference>
<dbReference type="InterPro" id="IPR001988">
    <property type="entry name" value="Caulimo_coat"/>
</dbReference>
<dbReference type="PANTHER" id="PTHR46109">
    <property type="entry name" value="PROTEIN LIN-28"/>
    <property type="match status" value="1"/>
</dbReference>
<evidence type="ECO:0000256" key="7">
    <source>
        <dbReference type="ARBA" id="ARBA00022737"/>
    </source>
</evidence>
<dbReference type="PRINTS" id="PR00221">
    <property type="entry name" value="CAULIMOCOAT"/>
</dbReference>
<dbReference type="InterPro" id="IPR002059">
    <property type="entry name" value="CSP_DNA-bd"/>
</dbReference>
<evidence type="ECO:0000313" key="15">
    <source>
        <dbReference type="EMBL" id="ESN96369.1"/>
    </source>
</evidence>
<dbReference type="GO" id="GO:0003729">
    <property type="term" value="F:mRNA binding"/>
    <property type="evidence" value="ECO:0000318"/>
    <property type="project" value="GO_Central"/>
</dbReference>
<keyword evidence="12" id="KW-0539">Nucleus</keyword>
<accession>T1EU12</accession>
<dbReference type="GO" id="GO:0031054">
    <property type="term" value="P:pre-miRNA processing"/>
    <property type="evidence" value="ECO:0000318"/>
    <property type="project" value="GO_Central"/>
</dbReference>
<dbReference type="InterPro" id="IPR019844">
    <property type="entry name" value="CSD_CS"/>
</dbReference>
<dbReference type="SMART" id="SM00357">
    <property type="entry name" value="CSP"/>
    <property type="match status" value="1"/>
</dbReference>
<keyword evidence="5" id="KW-0963">Cytoplasm</keyword>
<reference evidence="17" key="1">
    <citation type="submission" date="2012-12" db="EMBL/GenBank/DDBJ databases">
        <authorList>
            <person name="Hellsten U."/>
            <person name="Grimwood J."/>
            <person name="Chapman J.A."/>
            <person name="Shapiro H."/>
            <person name="Aerts A."/>
            <person name="Otillar R.P."/>
            <person name="Terry A.Y."/>
            <person name="Boore J.L."/>
            <person name="Simakov O."/>
            <person name="Marletaz F."/>
            <person name="Cho S.-J."/>
            <person name="Edsinger-Gonzales E."/>
            <person name="Havlak P."/>
            <person name="Kuo D.-H."/>
            <person name="Larsson T."/>
            <person name="Lv J."/>
            <person name="Arendt D."/>
            <person name="Savage R."/>
            <person name="Osoegawa K."/>
            <person name="de Jong P."/>
            <person name="Lindberg D.R."/>
            <person name="Seaver E.C."/>
            <person name="Weisblat D.A."/>
            <person name="Putnam N.H."/>
            <person name="Grigoriev I.V."/>
            <person name="Rokhsar D.S."/>
        </authorList>
    </citation>
    <scope>NUCLEOTIDE SEQUENCE</scope>
</reference>
<dbReference type="PRINTS" id="PR00050">
    <property type="entry name" value="COLDSHOCK"/>
</dbReference>
<dbReference type="OMA" id="KACYGCH"/>
<dbReference type="Gene3D" id="2.40.50.140">
    <property type="entry name" value="Nucleic acid-binding proteins"/>
    <property type="match status" value="1"/>
</dbReference>
<dbReference type="GO" id="GO:0005634">
    <property type="term" value="C:nucleus"/>
    <property type="evidence" value="ECO:0000318"/>
    <property type="project" value="GO_Central"/>
</dbReference>
<gene>
    <name evidence="16" type="primary">20200062</name>
    <name evidence="15" type="ORF">HELRODRAFT_163427</name>
</gene>
<evidence type="ECO:0000256" key="6">
    <source>
        <dbReference type="ARBA" id="ARBA00022723"/>
    </source>
</evidence>
<evidence type="ECO:0000256" key="12">
    <source>
        <dbReference type="ARBA" id="ARBA00023242"/>
    </source>
</evidence>
<dbReference type="CTD" id="20200062"/>